<accession>A0A380H8W8</accession>
<keyword evidence="3" id="KW-1185">Reference proteome</keyword>
<dbReference type="AlphaFoldDB" id="A0A380H8W8"/>
<protein>
    <submittedName>
        <fullName evidence="2">Amino acid transporter LysE</fullName>
    </submittedName>
</protein>
<gene>
    <name evidence="2" type="ORF">NCTC11807_02660</name>
</gene>
<sequence>MKSKVALFAFSVVAVTSLWSLFCVFIFQYIKLLFSKPKFKAVFGYIVGFVLIGLSINLLLSKSS</sequence>
<feature type="transmembrane region" description="Helical" evidence="1">
    <location>
        <begin position="7"/>
        <end position="30"/>
    </location>
</feature>
<keyword evidence="1" id="KW-0812">Transmembrane</keyword>
<evidence type="ECO:0000313" key="2">
    <source>
        <dbReference type="EMBL" id="SUM74545.1"/>
    </source>
</evidence>
<evidence type="ECO:0000256" key="1">
    <source>
        <dbReference type="SAM" id="Phobius"/>
    </source>
</evidence>
<reference evidence="2 3" key="1">
    <citation type="submission" date="2018-06" db="EMBL/GenBank/DDBJ databases">
        <authorList>
            <consortium name="Pathogen Informatics"/>
            <person name="Doyle S."/>
        </authorList>
    </citation>
    <scope>NUCLEOTIDE SEQUENCE [LARGE SCALE GENOMIC DNA]</scope>
    <source>
        <strain evidence="2 3">NCTC11807</strain>
    </source>
</reference>
<dbReference type="EMBL" id="UHDZ01000001">
    <property type="protein sequence ID" value="SUM74545.1"/>
    <property type="molecule type" value="Genomic_DNA"/>
</dbReference>
<proteinExistence type="predicted"/>
<name>A0A380H8W8_9STAP</name>
<dbReference type="Proteomes" id="UP000255425">
    <property type="component" value="Unassembled WGS sequence"/>
</dbReference>
<keyword evidence="1" id="KW-1133">Transmembrane helix</keyword>
<feature type="transmembrane region" description="Helical" evidence="1">
    <location>
        <begin position="42"/>
        <end position="60"/>
    </location>
</feature>
<keyword evidence="1" id="KW-0472">Membrane</keyword>
<evidence type="ECO:0000313" key="3">
    <source>
        <dbReference type="Proteomes" id="UP000255425"/>
    </source>
</evidence>
<organism evidence="2 3">
    <name type="scientific">Staphylococcus saccharolyticus</name>
    <dbReference type="NCBI Taxonomy" id="33028"/>
    <lineage>
        <taxon>Bacteria</taxon>
        <taxon>Bacillati</taxon>
        <taxon>Bacillota</taxon>
        <taxon>Bacilli</taxon>
        <taxon>Bacillales</taxon>
        <taxon>Staphylococcaceae</taxon>
        <taxon>Staphylococcus</taxon>
    </lineage>
</organism>